<name>A0A974XG62_9FIRM</name>
<dbReference type="AlphaFoldDB" id="A0A974XG62"/>
<dbReference type="EMBL" id="CP071444">
    <property type="protein sequence ID" value="QSX07698.1"/>
    <property type="molecule type" value="Genomic_DNA"/>
</dbReference>
<evidence type="ECO:0000313" key="3">
    <source>
        <dbReference type="Proteomes" id="UP000663499"/>
    </source>
</evidence>
<protein>
    <recommendedName>
        <fullName evidence="1">Uroporphyrinogen decarboxylase (URO-D) domain-containing protein</fullName>
    </recommendedName>
</protein>
<dbReference type="InterPro" id="IPR052024">
    <property type="entry name" value="Methanogen_methyltrans"/>
</dbReference>
<dbReference type="GO" id="GO:0004853">
    <property type="term" value="F:uroporphyrinogen decarboxylase activity"/>
    <property type="evidence" value="ECO:0007669"/>
    <property type="project" value="InterPro"/>
</dbReference>
<dbReference type="Pfam" id="PF01208">
    <property type="entry name" value="URO-D"/>
    <property type="match status" value="1"/>
</dbReference>
<feature type="domain" description="Uroporphyrinogen decarboxylase (URO-D)" evidence="1">
    <location>
        <begin position="99"/>
        <end position="374"/>
    </location>
</feature>
<dbReference type="InterPro" id="IPR038071">
    <property type="entry name" value="UROD/MetE-like_sf"/>
</dbReference>
<proteinExistence type="predicted"/>
<dbReference type="GO" id="GO:0006779">
    <property type="term" value="P:porphyrin-containing compound biosynthetic process"/>
    <property type="evidence" value="ECO:0007669"/>
    <property type="project" value="InterPro"/>
</dbReference>
<dbReference type="PANTHER" id="PTHR47099:SF1">
    <property type="entry name" value="METHYLCOBAMIDE:COM METHYLTRANSFERASE MTBA"/>
    <property type="match status" value="1"/>
</dbReference>
<dbReference type="RefSeq" id="WP_207299040.1">
    <property type="nucleotide sequence ID" value="NZ_CP071444.1"/>
</dbReference>
<dbReference type="Proteomes" id="UP000663499">
    <property type="component" value="Chromosome"/>
</dbReference>
<reference evidence="2" key="1">
    <citation type="submission" date="2021-03" db="EMBL/GenBank/DDBJ databases">
        <title>Alkalibacter marinus sp. nov., isolated from tidal flat sediment.</title>
        <authorList>
            <person name="Namirimu T."/>
            <person name="Yang J.-A."/>
            <person name="Yang S.-H."/>
            <person name="Kim Y.-J."/>
            <person name="Kwon K.K."/>
        </authorList>
    </citation>
    <scope>NUCLEOTIDE SEQUENCE</scope>
    <source>
        <strain evidence="2">ES005</strain>
    </source>
</reference>
<accession>A0A974XG62</accession>
<keyword evidence="3" id="KW-1185">Reference proteome</keyword>
<dbReference type="Gene3D" id="3.20.20.210">
    <property type="match status" value="1"/>
</dbReference>
<dbReference type="KEGG" id="alka:J0B03_07610"/>
<dbReference type="PANTHER" id="PTHR47099">
    <property type="entry name" value="METHYLCOBAMIDE:COM METHYLTRANSFERASE MTBA"/>
    <property type="match status" value="1"/>
</dbReference>
<organism evidence="2 3">
    <name type="scientific">Alkalibacter rhizosphaerae</name>
    <dbReference type="NCBI Taxonomy" id="2815577"/>
    <lineage>
        <taxon>Bacteria</taxon>
        <taxon>Bacillati</taxon>
        <taxon>Bacillota</taxon>
        <taxon>Clostridia</taxon>
        <taxon>Eubacteriales</taxon>
        <taxon>Eubacteriaceae</taxon>
        <taxon>Alkalibacter</taxon>
    </lineage>
</organism>
<gene>
    <name evidence="2" type="ORF">J0B03_07610</name>
</gene>
<dbReference type="InterPro" id="IPR000257">
    <property type="entry name" value="Uroporphyrinogen_deCOase"/>
</dbReference>
<evidence type="ECO:0000313" key="2">
    <source>
        <dbReference type="EMBL" id="QSX07698.1"/>
    </source>
</evidence>
<sequence>MKRREIFEKNMNHEETGYVLVDLGKHIGSIHKFGYDRLKKIMPEIEFEKENQILDRMAQTVVLNEDLLKEWDIDFRWLHPNINALMTDVSDTIYEDMWGVGFKAVEDYWAPEYSPMSKWEEEDFDKLESYNWPDPNDPRLFDGMNTYAEDLYKNTDYIIGADGLKNGLLMTALQMRGYEQFMMDLSEEPEFVEALLDKILDITKKMWTNYLKDVKEYVQIVYLTDDYGTQTSMLISPNAFREWIQPRNKELIDHIKGIAPHVKIMFHTDGSILPILDDLIESGVDILNPVQTSTEGLHDTVALKEKYGDRICFHGAIDVQKVLPNGTPESIKEEVRKRMLELGSNGGYICAACHNIGHDINEENIKAMYEAAKEFKTTLFKA</sequence>
<evidence type="ECO:0000259" key="1">
    <source>
        <dbReference type="Pfam" id="PF01208"/>
    </source>
</evidence>
<dbReference type="SUPFAM" id="SSF51726">
    <property type="entry name" value="UROD/MetE-like"/>
    <property type="match status" value="1"/>
</dbReference>